<name>A0A832I4U7_UNCEI</name>
<protein>
    <submittedName>
        <fullName evidence="2">Uncharacterized protein</fullName>
    </submittedName>
</protein>
<comment type="caution">
    <text evidence="2">The sequence shown here is derived from an EMBL/GenBank/DDBJ whole genome shotgun (WGS) entry which is preliminary data.</text>
</comment>
<proteinExistence type="predicted"/>
<reference evidence="2" key="1">
    <citation type="journal article" date="2020" name="mSystems">
        <title>Genome- and Community-Level Interaction Insights into Carbon Utilization and Element Cycling Functions of Hydrothermarchaeota in Hydrothermal Sediment.</title>
        <authorList>
            <person name="Zhou Z."/>
            <person name="Liu Y."/>
            <person name="Xu W."/>
            <person name="Pan J."/>
            <person name="Luo Z.H."/>
            <person name="Li M."/>
        </authorList>
    </citation>
    <scope>NUCLEOTIDE SEQUENCE [LARGE SCALE GENOMIC DNA]</scope>
    <source>
        <strain evidence="2">SpSt-381</strain>
    </source>
</reference>
<evidence type="ECO:0000313" key="2">
    <source>
        <dbReference type="EMBL" id="HGZ44428.1"/>
    </source>
</evidence>
<gene>
    <name evidence="2" type="ORF">ENR23_13610</name>
</gene>
<dbReference type="EMBL" id="DSQF01000028">
    <property type="protein sequence ID" value="HGZ44428.1"/>
    <property type="molecule type" value="Genomic_DNA"/>
</dbReference>
<dbReference type="PROSITE" id="PS51257">
    <property type="entry name" value="PROKAR_LIPOPROTEIN"/>
    <property type="match status" value="1"/>
</dbReference>
<accession>A0A832I4U7</accession>
<feature type="region of interest" description="Disordered" evidence="1">
    <location>
        <begin position="662"/>
        <end position="691"/>
    </location>
</feature>
<sequence length="691" mass="75870">MRFRAGLLLAIFGLIALVGCRKALAPNVDRNQAPETWITAAPQDTITVRNPDGTVTPPVIGKIPFRFRVYWAGSDHDGQVVGYYWAVTETVATPGLDVPPPLPGPKPRDYRYTTRTDSTFIFNVLEETNQRQHAFFIYAVDNQGKPDPTPARIVFNALDRFPPIPVITQAFATGLVFDQDHPNAPPALQQYAIRDTFDSRNPKPFPADTVPSGSALTFRWRADLAAANNPAIGFRYKLEETDFVDVPASTDSVRYTAGRTGVGNKQFLLRAIDQAGGARTQPPTNRFFRVNFSPDTWFSGPPVDVGALGAGWVTGYDGRPRRVITRWPSDLGGAGDLDSPVLNSLLGPDSFTVMPKDRVPRKTFFEIYADSLYVRAEDDTVHMNSWVLIHAGGFDRDSPYKVRVDGFAFDTLDGQVLQKRPPNGSPTGFRAFMVNDLSPGGPATIFPTSPTFPLDEVLLVPERHIGFYIGLQQSGRVYLVMRAEDGDRETDNRITNPKAFVDSVERGLMPPERAVLRSRILTFYVNKAPYLNTRSGAFSPIAGTAFPTRTIPLNLLSLDSDPFPRGQIEIGGPRRAAPPPTPTFRYTVFLRGTNTAGRDTTYIPALPGYFRAPTPPSSIAVPDFMTGTNLRVEVELCDFPDADFQPGQGRCRSYSFPCSVPPPPAQASAQSASVTIHRPGDSATRSGSVLR</sequence>
<dbReference type="AlphaFoldDB" id="A0A832I4U7"/>
<organism evidence="2">
    <name type="scientific">Eiseniibacteriota bacterium</name>
    <dbReference type="NCBI Taxonomy" id="2212470"/>
    <lineage>
        <taxon>Bacteria</taxon>
        <taxon>Candidatus Eiseniibacteriota</taxon>
    </lineage>
</organism>
<evidence type="ECO:0000256" key="1">
    <source>
        <dbReference type="SAM" id="MobiDB-lite"/>
    </source>
</evidence>